<accession>A0AAW2DK86</accession>
<feature type="compositionally biased region" description="Basic and acidic residues" evidence="1">
    <location>
        <begin position="186"/>
        <end position="198"/>
    </location>
</feature>
<reference evidence="2 3" key="1">
    <citation type="submission" date="2024-01" db="EMBL/GenBank/DDBJ databases">
        <title>A telomere-to-telomere, gap-free genome of sweet tea (Lithocarpus litseifolius).</title>
        <authorList>
            <person name="Zhou J."/>
        </authorList>
    </citation>
    <scope>NUCLEOTIDE SEQUENCE [LARGE SCALE GENOMIC DNA]</scope>
    <source>
        <strain evidence="2">Zhou-2022a</strain>
        <tissue evidence="2">Leaf</tissue>
    </source>
</reference>
<evidence type="ECO:0000256" key="1">
    <source>
        <dbReference type="SAM" id="MobiDB-lite"/>
    </source>
</evidence>
<gene>
    <name evidence="2" type="ORF">SO802_004848</name>
</gene>
<dbReference type="EMBL" id="JAZDWU010000002">
    <property type="protein sequence ID" value="KAL0009740.1"/>
    <property type="molecule type" value="Genomic_DNA"/>
</dbReference>
<keyword evidence="3" id="KW-1185">Reference proteome</keyword>
<sequence>MVDSRCSNHVLFLGYIGHSIQVSDSQIHRIDISRPDFLAQNDLPLVTLPVTQNNPPLVIPLQQVPIAVATVAEEEIAFSRLSLDEEIDKFHFEKDDSPKPVAIRAPDAEGETDRQTGVQAPAVVITCLDSTSEEDMASNQKGKGLRELLAGRNKGGTSKEAPKSKVPPSLLPPSPSPLVDLTPDATKAKEVEAKDVDSRVPNVAAKAKETEAEVKDGESKAKDVSTTPLSRKEDPPVLEA</sequence>
<dbReference type="Proteomes" id="UP001459277">
    <property type="component" value="Unassembled WGS sequence"/>
</dbReference>
<dbReference type="AlphaFoldDB" id="A0AAW2DK86"/>
<feature type="region of interest" description="Disordered" evidence="1">
    <location>
        <begin position="95"/>
        <end position="118"/>
    </location>
</feature>
<proteinExistence type="predicted"/>
<feature type="compositionally biased region" description="Basic and acidic residues" evidence="1">
    <location>
        <begin position="206"/>
        <end position="223"/>
    </location>
</feature>
<comment type="caution">
    <text evidence="2">The sequence shown here is derived from an EMBL/GenBank/DDBJ whole genome shotgun (WGS) entry which is preliminary data.</text>
</comment>
<organism evidence="2 3">
    <name type="scientific">Lithocarpus litseifolius</name>
    <dbReference type="NCBI Taxonomy" id="425828"/>
    <lineage>
        <taxon>Eukaryota</taxon>
        <taxon>Viridiplantae</taxon>
        <taxon>Streptophyta</taxon>
        <taxon>Embryophyta</taxon>
        <taxon>Tracheophyta</taxon>
        <taxon>Spermatophyta</taxon>
        <taxon>Magnoliopsida</taxon>
        <taxon>eudicotyledons</taxon>
        <taxon>Gunneridae</taxon>
        <taxon>Pentapetalae</taxon>
        <taxon>rosids</taxon>
        <taxon>fabids</taxon>
        <taxon>Fagales</taxon>
        <taxon>Fagaceae</taxon>
        <taxon>Lithocarpus</taxon>
    </lineage>
</organism>
<feature type="region of interest" description="Disordered" evidence="1">
    <location>
        <begin position="152"/>
        <end position="240"/>
    </location>
</feature>
<name>A0AAW2DK86_9ROSI</name>
<evidence type="ECO:0000313" key="3">
    <source>
        <dbReference type="Proteomes" id="UP001459277"/>
    </source>
</evidence>
<protein>
    <submittedName>
        <fullName evidence="2">Uncharacterized protein</fullName>
    </submittedName>
</protein>
<evidence type="ECO:0000313" key="2">
    <source>
        <dbReference type="EMBL" id="KAL0009740.1"/>
    </source>
</evidence>
<feature type="compositionally biased region" description="Basic and acidic residues" evidence="1">
    <location>
        <begin position="230"/>
        <end position="240"/>
    </location>
</feature>